<dbReference type="OrthoDB" id="6080988at2759"/>
<sequence length="118" mass="12772">MPIVLLETNIPAANFDKDFPRKLANIVSETLSKPLKRISVRLDAGVTLCRNGTTDPTCNLHVTAIGVGLNTDEGAVQSAAFTNFLMEHLHLPKDKVFVYLYPIEACQVGMMGTVASAL</sequence>
<dbReference type="EC" id="4.1.1.84" evidence="9"/>
<proteinExistence type="inferred from homology"/>
<dbReference type="InterPro" id="IPR001398">
    <property type="entry name" value="Macrophage_inhib_fac"/>
</dbReference>
<dbReference type="GO" id="GO:0033981">
    <property type="term" value="F:D-dopachrome decarboxylase activity"/>
    <property type="evidence" value="ECO:0007669"/>
    <property type="project" value="UniProtKB-EC"/>
</dbReference>
<keyword evidence="5" id="KW-0007">Acetylation</keyword>
<dbReference type="InterPro" id="IPR014347">
    <property type="entry name" value="Tautomerase/MIF_sf"/>
</dbReference>
<evidence type="ECO:0000256" key="5">
    <source>
        <dbReference type="ARBA" id="ARBA00022990"/>
    </source>
</evidence>
<keyword evidence="4" id="KW-0963">Cytoplasm</keyword>
<dbReference type="GO" id="GO:0042438">
    <property type="term" value="P:melanin biosynthetic process"/>
    <property type="evidence" value="ECO:0007669"/>
    <property type="project" value="UniProtKB-KW"/>
</dbReference>
<comment type="similarity">
    <text evidence="2">Belongs to the MIF family.</text>
</comment>
<protein>
    <recommendedName>
        <fullName evidence="9">D-dopachrome decarboxylase</fullName>
        <ecNumber evidence="9">4.1.1.84</ecNumber>
    </recommendedName>
</protein>
<evidence type="ECO:0000313" key="10">
    <source>
        <dbReference type="EMBL" id="CAD7279765.1"/>
    </source>
</evidence>
<dbReference type="AlphaFoldDB" id="A0A7R9BSK7"/>
<dbReference type="EMBL" id="OA883814">
    <property type="protein sequence ID" value="CAD7279765.1"/>
    <property type="molecule type" value="Genomic_DNA"/>
</dbReference>
<dbReference type="GO" id="GO:0050178">
    <property type="term" value="F:phenylpyruvate tautomerase activity"/>
    <property type="evidence" value="ECO:0007669"/>
    <property type="project" value="TreeGrafter"/>
</dbReference>
<evidence type="ECO:0000313" key="11">
    <source>
        <dbReference type="Proteomes" id="UP000678499"/>
    </source>
</evidence>
<evidence type="ECO:0000256" key="2">
    <source>
        <dbReference type="ARBA" id="ARBA00005851"/>
    </source>
</evidence>
<keyword evidence="6" id="KW-0470">Melanin biosynthesis</keyword>
<dbReference type="PANTHER" id="PTHR11954:SF22">
    <property type="entry name" value="D-DOPACHROME DECARBOXYLASE"/>
    <property type="match status" value="1"/>
</dbReference>
<reference evidence="10" key="1">
    <citation type="submission" date="2020-11" db="EMBL/GenBank/DDBJ databases">
        <authorList>
            <person name="Tran Van P."/>
        </authorList>
    </citation>
    <scope>NUCLEOTIDE SEQUENCE</scope>
</reference>
<dbReference type="GO" id="GO:0005615">
    <property type="term" value="C:extracellular space"/>
    <property type="evidence" value="ECO:0007669"/>
    <property type="project" value="TreeGrafter"/>
</dbReference>
<evidence type="ECO:0000256" key="9">
    <source>
        <dbReference type="ARBA" id="ARBA00038884"/>
    </source>
</evidence>
<evidence type="ECO:0000256" key="6">
    <source>
        <dbReference type="ARBA" id="ARBA00023101"/>
    </source>
</evidence>
<keyword evidence="11" id="KW-1185">Reference proteome</keyword>
<organism evidence="10">
    <name type="scientific">Notodromas monacha</name>
    <dbReference type="NCBI Taxonomy" id="399045"/>
    <lineage>
        <taxon>Eukaryota</taxon>
        <taxon>Metazoa</taxon>
        <taxon>Ecdysozoa</taxon>
        <taxon>Arthropoda</taxon>
        <taxon>Crustacea</taxon>
        <taxon>Oligostraca</taxon>
        <taxon>Ostracoda</taxon>
        <taxon>Podocopa</taxon>
        <taxon>Podocopida</taxon>
        <taxon>Cypridocopina</taxon>
        <taxon>Cypridoidea</taxon>
        <taxon>Cyprididae</taxon>
        <taxon>Notodromas</taxon>
    </lineage>
</organism>
<dbReference type="SUPFAM" id="SSF55331">
    <property type="entry name" value="Tautomerase/MIF"/>
    <property type="match status" value="1"/>
</dbReference>
<name>A0A7R9BSK7_9CRUS</name>
<dbReference type="Proteomes" id="UP000678499">
    <property type="component" value="Unassembled WGS sequence"/>
</dbReference>
<gene>
    <name evidence="10" type="ORF">NMOB1V02_LOCUS7432</name>
</gene>
<evidence type="ECO:0000256" key="8">
    <source>
        <dbReference type="ARBA" id="ARBA00037460"/>
    </source>
</evidence>
<evidence type="ECO:0000256" key="4">
    <source>
        <dbReference type="ARBA" id="ARBA00022490"/>
    </source>
</evidence>
<dbReference type="PANTHER" id="PTHR11954">
    <property type="entry name" value="D-DOPACHROME DECARBOXYLASE"/>
    <property type="match status" value="1"/>
</dbReference>
<evidence type="ECO:0000256" key="3">
    <source>
        <dbReference type="ARBA" id="ARBA00011233"/>
    </source>
</evidence>
<dbReference type="Gene3D" id="3.30.429.10">
    <property type="entry name" value="Macrophage Migration Inhibitory Factor"/>
    <property type="match status" value="1"/>
</dbReference>
<comment type="subunit">
    <text evidence="3">Homotrimer.</text>
</comment>
<dbReference type="EMBL" id="CAJPEX010001777">
    <property type="protein sequence ID" value="CAG0919917.1"/>
    <property type="molecule type" value="Genomic_DNA"/>
</dbReference>
<accession>A0A7R9BSK7</accession>
<dbReference type="Pfam" id="PF01187">
    <property type="entry name" value="MIF"/>
    <property type="match status" value="1"/>
</dbReference>
<keyword evidence="7" id="KW-0456">Lyase</keyword>
<evidence type="ECO:0000256" key="7">
    <source>
        <dbReference type="ARBA" id="ARBA00023239"/>
    </source>
</evidence>
<comment type="subcellular location">
    <subcellularLocation>
        <location evidence="1">Cytoplasm</location>
    </subcellularLocation>
</comment>
<comment type="function">
    <text evidence="8">Tautomerization of D-dopachrome with decarboxylation to give 5,6-dihydroxyindole (DHI).</text>
</comment>
<evidence type="ECO:0000256" key="1">
    <source>
        <dbReference type="ARBA" id="ARBA00004496"/>
    </source>
</evidence>
<dbReference type="GO" id="GO:0005737">
    <property type="term" value="C:cytoplasm"/>
    <property type="evidence" value="ECO:0007669"/>
    <property type="project" value="UniProtKB-SubCell"/>
</dbReference>